<dbReference type="InterPro" id="IPR047215">
    <property type="entry name" value="Galactose_mutarotase-like"/>
</dbReference>
<reference evidence="9" key="1">
    <citation type="submission" date="2019-03" db="EMBL/GenBank/DDBJ databases">
        <title>Single cell metagenomics reveals metabolic interactions within the superorganism composed of flagellate Streblomastix strix and complex community of Bacteroidetes bacteria on its surface.</title>
        <authorList>
            <person name="Treitli S.C."/>
            <person name="Kolisko M."/>
            <person name="Husnik F."/>
            <person name="Keeling P."/>
            <person name="Hampl V."/>
        </authorList>
    </citation>
    <scope>NUCLEOTIDE SEQUENCE</scope>
    <source>
        <strain evidence="9">STM</strain>
    </source>
</reference>
<evidence type="ECO:0000256" key="4">
    <source>
        <dbReference type="ARBA" id="ARBA00011245"/>
    </source>
</evidence>
<comment type="subcellular location">
    <subcellularLocation>
        <location evidence="1">Cytoplasm</location>
    </subcellularLocation>
</comment>
<dbReference type="EC" id="5.1.3.3" evidence="9"/>
<comment type="subunit">
    <text evidence="4">Monomer.</text>
</comment>
<comment type="caution">
    <text evidence="9">The sequence shown here is derived from an EMBL/GenBank/DDBJ whole genome shotgun (WGS) entry which is preliminary data.</text>
</comment>
<dbReference type="PANTHER" id="PTHR10091:SF0">
    <property type="entry name" value="GALACTOSE MUTAROTASE"/>
    <property type="match status" value="1"/>
</dbReference>
<dbReference type="NCBIfam" id="NF008277">
    <property type="entry name" value="PRK11055.1"/>
    <property type="match status" value="1"/>
</dbReference>
<dbReference type="InterPro" id="IPR014718">
    <property type="entry name" value="GH-type_carb-bd"/>
</dbReference>
<dbReference type="PANTHER" id="PTHR10091">
    <property type="entry name" value="ALDOSE-1-EPIMERASE"/>
    <property type="match status" value="1"/>
</dbReference>
<keyword evidence="7 9" id="KW-0413">Isomerase</keyword>
<dbReference type="PIRSF" id="PIRSF005096">
    <property type="entry name" value="GALM"/>
    <property type="match status" value="1"/>
</dbReference>
<keyword evidence="8" id="KW-0119">Carbohydrate metabolism</keyword>
<evidence type="ECO:0000256" key="6">
    <source>
        <dbReference type="ARBA" id="ARBA00022553"/>
    </source>
</evidence>
<dbReference type="InterPro" id="IPR011013">
    <property type="entry name" value="Gal_mutarotase_sf_dom"/>
</dbReference>
<evidence type="ECO:0000256" key="1">
    <source>
        <dbReference type="ARBA" id="ARBA00004496"/>
    </source>
</evidence>
<organism evidence="9">
    <name type="scientific">termite gut metagenome</name>
    <dbReference type="NCBI Taxonomy" id="433724"/>
    <lineage>
        <taxon>unclassified sequences</taxon>
        <taxon>metagenomes</taxon>
        <taxon>organismal metagenomes</taxon>
    </lineage>
</organism>
<dbReference type="SUPFAM" id="SSF74650">
    <property type="entry name" value="Galactose mutarotase-like"/>
    <property type="match status" value="1"/>
</dbReference>
<evidence type="ECO:0000256" key="3">
    <source>
        <dbReference type="ARBA" id="ARBA00006206"/>
    </source>
</evidence>
<dbReference type="GO" id="GO:0033499">
    <property type="term" value="P:galactose catabolic process via UDP-galactose, Leloir pathway"/>
    <property type="evidence" value="ECO:0007669"/>
    <property type="project" value="TreeGrafter"/>
</dbReference>
<evidence type="ECO:0000313" key="9">
    <source>
        <dbReference type="EMBL" id="KAA6344996.1"/>
    </source>
</evidence>
<name>A0A5J4SFY1_9ZZZZ</name>
<evidence type="ECO:0000256" key="8">
    <source>
        <dbReference type="ARBA" id="ARBA00023277"/>
    </source>
</evidence>
<comment type="pathway">
    <text evidence="2">Carbohydrate metabolism; hexose metabolism.</text>
</comment>
<dbReference type="Gene3D" id="2.70.98.10">
    <property type="match status" value="1"/>
</dbReference>
<evidence type="ECO:0000256" key="7">
    <source>
        <dbReference type="ARBA" id="ARBA00023235"/>
    </source>
</evidence>
<keyword evidence="5" id="KW-0963">Cytoplasm</keyword>
<gene>
    <name evidence="9" type="ORF">EZS27_007421</name>
</gene>
<dbReference type="UniPathway" id="UPA00242"/>
<evidence type="ECO:0000256" key="2">
    <source>
        <dbReference type="ARBA" id="ARBA00005028"/>
    </source>
</evidence>
<comment type="similarity">
    <text evidence="3">Belongs to the aldose epimerase family.</text>
</comment>
<dbReference type="GO" id="GO:0005737">
    <property type="term" value="C:cytoplasm"/>
    <property type="evidence" value="ECO:0007669"/>
    <property type="project" value="UniProtKB-SubCell"/>
</dbReference>
<dbReference type="CDD" id="cd09019">
    <property type="entry name" value="galactose_mutarotase_like"/>
    <property type="match status" value="1"/>
</dbReference>
<accession>A0A5J4SFY1</accession>
<dbReference type="InterPro" id="IPR008183">
    <property type="entry name" value="Aldose_1/G6P_1-epimerase"/>
</dbReference>
<dbReference type="AlphaFoldDB" id="A0A5J4SFY1"/>
<proteinExistence type="inferred from homology"/>
<dbReference type="FunFam" id="2.70.98.10:FF:000003">
    <property type="entry name" value="Aldose 1-epimerase"/>
    <property type="match status" value="1"/>
</dbReference>
<protein>
    <submittedName>
        <fullName evidence="9">Aldose 1-epimerase</fullName>
        <ecNumber evidence="9">5.1.3.3</ecNumber>
    </submittedName>
</protein>
<dbReference type="InterPro" id="IPR015443">
    <property type="entry name" value="Aldose_1-epimerase"/>
</dbReference>
<evidence type="ECO:0000256" key="5">
    <source>
        <dbReference type="ARBA" id="ARBA00022490"/>
    </source>
</evidence>
<dbReference type="GO" id="GO:0004034">
    <property type="term" value="F:aldose 1-epimerase activity"/>
    <property type="evidence" value="ECO:0007669"/>
    <property type="project" value="UniProtKB-EC"/>
</dbReference>
<dbReference type="EMBL" id="SNRY01000191">
    <property type="protein sequence ID" value="KAA6344996.1"/>
    <property type="molecule type" value="Genomic_DNA"/>
</dbReference>
<dbReference type="GO" id="GO:0006006">
    <property type="term" value="P:glucose metabolic process"/>
    <property type="evidence" value="ECO:0007669"/>
    <property type="project" value="TreeGrafter"/>
</dbReference>
<dbReference type="Pfam" id="PF01263">
    <property type="entry name" value="Aldose_epim"/>
    <property type="match status" value="1"/>
</dbReference>
<sequence length="363" mass="40250">MINTFSTEGNRSRLVRSKFQKAVDNKQTDLFILKNSSGMEVAVTNYGCTILSIMVPDKESKYANVVLGHDSIDSVINSPEPFLNTTIGRYGNRIAEGKFVLEDTEYTLSINNGPNSLHGGPKGFHTRVWDAKQIDEKTLELCYFSAEGEESFPGNLDVTVTYSLEENENALVISYKATTDQTTIVNLTNHAFFNLAGIATPTPSIEDHLVTINAEYYIPINEVCIPTGEILKVEDTPIDFRTPHAIGERINDTFPQLINGSGYDHCYVLDKDEQGELSWAASCIDRVSGRVLEVYTTEPGLQLYTGNWLNGFTGAHGATYPARSGICFEAQCFPDTPNRPYFPTASLAPGDEYQQVTIYKFDV</sequence>
<keyword evidence="6" id="KW-0597">Phosphoprotein</keyword>
<dbReference type="GO" id="GO:0030246">
    <property type="term" value="F:carbohydrate binding"/>
    <property type="evidence" value="ECO:0007669"/>
    <property type="project" value="InterPro"/>
</dbReference>